<dbReference type="PANTHER" id="PTHR43757:SF2">
    <property type="entry name" value="AMINOMETHYLTRANSFERASE, MITOCHONDRIAL"/>
    <property type="match status" value="1"/>
</dbReference>
<dbReference type="Gene3D" id="3.30.1360.120">
    <property type="entry name" value="Probable tRNA modification gtpase trme, domain 1"/>
    <property type="match status" value="1"/>
</dbReference>
<feature type="binding site" evidence="1">
    <location>
        <position position="186"/>
    </location>
    <ligand>
        <name>substrate</name>
    </ligand>
</feature>
<organism evidence="4 5">
    <name type="scientific">Rhodococcus wratislaviensis</name>
    <name type="common">Tsukamurella wratislaviensis</name>
    <dbReference type="NCBI Taxonomy" id="44752"/>
    <lineage>
        <taxon>Bacteria</taxon>
        <taxon>Bacillati</taxon>
        <taxon>Actinomycetota</taxon>
        <taxon>Actinomycetes</taxon>
        <taxon>Mycobacteriales</taxon>
        <taxon>Nocardiaceae</taxon>
        <taxon>Rhodococcus</taxon>
    </lineage>
</organism>
<feature type="region of interest" description="Disordered" evidence="2">
    <location>
        <begin position="396"/>
        <end position="427"/>
    </location>
</feature>
<evidence type="ECO:0000313" key="4">
    <source>
        <dbReference type="EMBL" id="GCE43452.1"/>
    </source>
</evidence>
<dbReference type="PANTHER" id="PTHR43757">
    <property type="entry name" value="AMINOMETHYLTRANSFERASE"/>
    <property type="match status" value="1"/>
</dbReference>
<dbReference type="PIRSF" id="PIRSF006487">
    <property type="entry name" value="GcvT"/>
    <property type="match status" value="1"/>
</dbReference>
<dbReference type="EMBL" id="BHYM01000076">
    <property type="protein sequence ID" value="GCE43452.1"/>
    <property type="molecule type" value="Genomic_DNA"/>
</dbReference>
<gene>
    <name evidence="4" type="ORF">Rhow_007682</name>
</gene>
<dbReference type="InterPro" id="IPR006222">
    <property type="entry name" value="GCVT_N"/>
</dbReference>
<proteinExistence type="predicted"/>
<name>A0A402CIP0_RHOWR</name>
<dbReference type="SUPFAM" id="SSF103025">
    <property type="entry name" value="Folate-binding domain"/>
    <property type="match status" value="1"/>
</dbReference>
<evidence type="ECO:0000259" key="3">
    <source>
        <dbReference type="Pfam" id="PF01571"/>
    </source>
</evidence>
<dbReference type="SUPFAM" id="SSF101790">
    <property type="entry name" value="Aminomethyltransferase beta-barrel domain"/>
    <property type="match status" value="1"/>
</dbReference>
<accession>A0A402CIP0</accession>
<keyword evidence="5" id="KW-1185">Reference proteome</keyword>
<evidence type="ECO:0000256" key="2">
    <source>
        <dbReference type="SAM" id="MobiDB-lite"/>
    </source>
</evidence>
<dbReference type="GO" id="GO:0008168">
    <property type="term" value="F:methyltransferase activity"/>
    <property type="evidence" value="ECO:0007669"/>
    <property type="project" value="UniProtKB-KW"/>
</dbReference>
<dbReference type="Proteomes" id="UP000287519">
    <property type="component" value="Unassembled WGS sequence"/>
</dbReference>
<dbReference type="Pfam" id="PF01571">
    <property type="entry name" value="GCV_T"/>
    <property type="match status" value="1"/>
</dbReference>
<evidence type="ECO:0000256" key="1">
    <source>
        <dbReference type="PIRSR" id="PIRSR006487-1"/>
    </source>
</evidence>
<dbReference type="InterPro" id="IPR029043">
    <property type="entry name" value="GcvT/YgfZ_C"/>
</dbReference>
<feature type="compositionally biased region" description="Basic and acidic residues" evidence="2">
    <location>
        <begin position="416"/>
        <end position="427"/>
    </location>
</feature>
<keyword evidence="4" id="KW-0808">Transferase</keyword>
<keyword evidence="4" id="KW-0489">Methyltransferase</keyword>
<dbReference type="InterPro" id="IPR027266">
    <property type="entry name" value="TrmE/GcvT-like"/>
</dbReference>
<dbReference type="InterPro" id="IPR028896">
    <property type="entry name" value="GcvT/YgfZ/DmdA"/>
</dbReference>
<evidence type="ECO:0000313" key="5">
    <source>
        <dbReference type="Proteomes" id="UP000287519"/>
    </source>
</evidence>
<comment type="caution">
    <text evidence="4">The sequence shown here is derived from an EMBL/GenBank/DDBJ whole genome shotgun (WGS) entry which is preliminary data.</text>
</comment>
<feature type="domain" description="GCVT N-terminal" evidence="3">
    <location>
        <begin position="24"/>
        <end position="235"/>
    </location>
</feature>
<sequence>MTFTVDGMRTAPEVYAWSRFGQQEYTDWLDESMSWKQTCYIGDWSFLWQHRFTGPDALRLFSDISVNSFAKFDHGQSKHVIHTNNDGKVIHEGVLTKFGDDDFMLHGRGGFWASYQLGRTDYDVKVQQEDWFIYQVSGPNSVKVLEKVSGESGLRDTGFMRLHPITIGGYKIWALRQGMSGEIGFELQGPKEYGQEIYDLIVEAGQEFGIRKLGGRVAMINHLEACFPTIATDYIPAIFDEDMAEYLDVFTSSMPSFAQPAYIAGSYDGRAISEYYRSPVELGWARNINFDHDFLGRAALEEEKANPRRVIRTLVWDADDVQDVFASLFRPGENYPYMEMPRDQRGFMWADKVTAGDDLVGIATSRGYSYYYRQMLSLSTIDVAHSEPGTELTVHWGRPGGPQKPIRATVAPAPYKPDRRRSDLHTA</sequence>
<reference evidence="4 5" key="1">
    <citation type="submission" date="2018-11" db="EMBL/GenBank/DDBJ databases">
        <title>Microbial catabolism of amino acid.</title>
        <authorList>
            <person name="Hibi M."/>
            <person name="Ogawa J."/>
        </authorList>
    </citation>
    <scope>NUCLEOTIDE SEQUENCE [LARGE SCALE GENOMIC DNA]</scope>
    <source>
        <strain evidence="4 5">C31-06</strain>
    </source>
</reference>
<dbReference type="AlphaFoldDB" id="A0A402CIP0"/>
<protein>
    <submittedName>
        <fullName evidence="4">Similar to vanillate/3-O-methylgallate O-demethylase</fullName>
    </submittedName>
</protein>
<dbReference type="GO" id="GO:0032259">
    <property type="term" value="P:methylation"/>
    <property type="evidence" value="ECO:0007669"/>
    <property type="project" value="UniProtKB-KW"/>
</dbReference>